<feature type="region of interest" description="Disordered" evidence="5">
    <location>
        <begin position="306"/>
        <end position="342"/>
    </location>
</feature>
<dbReference type="GO" id="GO:0005634">
    <property type="term" value="C:nucleus"/>
    <property type="evidence" value="ECO:0007669"/>
    <property type="project" value="UniProtKB-SubCell"/>
</dbReference>
<evidence type="ECO:0000259" key="6">
    <source>
        <dbReference type="PROSITE" id="PS50888"/>
    </source>
</evidence>
<feature type="region of interest" description="Disordered" evidence="5">
    <location>
        <begin position="726"/>
        <end position="760"/>
    </location>
</feature>
<accession>A0A445CN51</accession>
<dbReference type="InterPro" id="IPR011598">
    <property type="entry name" value="bHLH_dom"/>
</dbReference>
<feature type="compositionally biased region" description="Basic and acidic residues" evidence="5">
    <location>
        <begin position="744"/>
        <end position="760"/>
    </location>
</feature>
<evidence type="ECO:0000256" key="3">
    <source>
        <dbReference type="ARBA" id="ARBA00023163"/>
    </source>
</evidence>
<evidence type="ECO:0000256" key="4">
    <source>
        <dbReference type="ARBA" id="ARBA00023242"/>
    </source>
</evidence>
<evidence type="ECO:0000256" key="5">
    <source>
        <dbReference type="SAM" id="MobiDB-lite"/>
    </source>
</evidence>
<dbReference type="GO" id="GO:0010017">
    <property type="term" value="P:red or far-red light signaling pathway"/>
    <property type="evidence" value="ECO:0007669"/>
    <property type="project" value="UniProtKB-ARBA"/>
</dbReference>
<dbReference type="PROSITE" id="PS50888">
    <property type="entry name" value="BHLH"/>
    <property type="match status" value="1"/>
</dbReference>
<keyword evidence="8" id="KW-1185">Reference proteome</keyword>
<keyword evidence="4" id="KW-0539">Nucleus</keyword>
<dbReference type="Pfam" id="PF00010">
    <property type="entry name" value="HLH"/>
    <property type="match status" value="1"/>
</dbReference>
<dbReference type="AlphaFoldDB" id="A0A445CN51"/>
<dbReference type="Gene3D" id="4.10.280.10">
    <property type="entry name" value="Helix-loop-helix DNA-binding domain"/>
    <property type="match status" value="1"/>
</dbReference>
<dbReference type="SUPFAM" id="SSF47459">
    <property type="entry name" value="HLH, helix-loop-helix DNA-binding domain"/>
    <property type="match status" value="1"/>
</dbReference>
<dbReference type="Proteomes" id="UP000289738">
    <property type="component" value="Chromosome A06"/>
</dbReference>
<comment type="subcellular location">
    <subcellularLocation>
        <location evidence="1">Nucleus</location>
    </subcellularLocation>
</comment>
<dbReference type="GO" id="GO:0003700">
    <property type="term" value="F:DNA-binding transcription factor activity"/>
    <property type="evidence" value="ECO:0007669"/>
    <property type="project" value="InterPro"/>
</dbReference>
<feature type="region of interest" description="Disordered" evidence="5">
    <location>
        <begin position="490"/>
        <end position="512"/>
    </location>
</feature>
<evidence type="ECO:0000313" key="7">
    <source>
        <dbReference type="EMBL" id="RYR52328.1"/>
    </source>
</evidence>
<dbReference type="PANTHER" id="PTHR46807">
    <property type="entry name" value="TRANSCRIPTION FACTOR PIF3"/>
    <property type="match status" value="1"/>
</dbReference>
<dbReference type="InterPro" id="IPR047265">
    <property type="entry name" value="PIF1-like_bHLH"/>
</dbReference>
<organism evidence="7 8">
    <name type="scientific">Arachis hypogaea</name>
    <name type="common">Peanut</name>
    <dbReference type="NCBI Taxonomy" id="3818"/>
    <lineage>
        <taxon>Eukaryota</taxon>
        <taxon>Viridiplantae</taxon>
        <taxon>Streptophyta</taxon>
        <taxon>Embryophyta</taxon>
        <taxon>Tracheophyta</taxon>
        <taxon>Spermatophyta</taxon>
        <taxon>Magnoliopsida</taxon>
        <taxon>eudicotyledons</taxon>
        <taxon>Gunneridae</taxon>
        <taxon>Pentapetalae</taxon>
        <taxon>rosids</taxon>
        <taxon>fabids</taxon>
        <taxon>Fabales</taxon>
        <taxon>Fabaceae</taxon>
        <taxon>Papilionoideae</taxon>
        <taxon>50 kb inversion clade</taxon>
        <taxon>dalbergioids sensu lato</taxon>
        <taxon>Dalbergieae</taxon>
        <taxon>Pterocarpus clade</taxon>
        <taxon>Arachis</taxon>
    </lineage>
</organism>
<dbReference type="SMART" id="SM00353">
    <property type="entry name" value="HLH"/>
    <property type="match status" value="1"/>
</dbReference>
<keyword evidence="3" id="KW-0804">Transcription</keyword>
<dbReference type="STRING" id="3818.A0A445CN51"/>
<dbReference type="GO" id="GO:0046983">
    <property type="term" value="F:protein dimerization activity"/>
    <property type="evidence" value="ECO:0007669"/>
    <property type="project" value="InterPro"/>
</dbReference>
<reference evidence="7 8" key="1">
    <citation type="submission" date="2019-01" db="EMBL/GenBank/DDBJ databases">
        <title>Sequencing of cultivated peanut Arachis hypogaea provides insights into genome evolution and oil improvement.</title>
        <authorList>
            <person name="Chen X."/>
        </authorList>
    </citation>
    <scope>NUCLEOTIDE SEQUENCE [LARGE SCALE GENOMIC DNA]</scope>
    <source>
        <strain evidence="8">cv. Fuhuasheng</strain>
        <tissue evidence="7">Leaves</tissue>
    </source>
</reference>
<comment type="caution">
    <text evidence="7">The sequence shown here is derived from an EMBL/GenBank/DDBJ whole genome shotgun (WGS) entry which is preliminary data.</text>
</comment>
<feature type="region of interest" description="Disordered" evidence="5">
    <location>
        <begin position="48"/>
        <end position="70"/>
    </location>
</feature>
<feature type="compositionally biased region" description="Polar residues" evidence="5">
    <location>
        <begin position="317"/>
        <end position="327"/>
    </location>
</feature>
<sequence>MMPLHELYRKAKEKLDCSKEINSTSATDHSTAPESDFYELVWENGQISMQGQSSSRGRKSPTCKSLTSHCPKGLQHRDVVGYGNGTNNVNMMRMGKFGDSESGLNEIRMPAPSAEDEDVIHWLNYGMDESLPHDYGSDFIHELSGVTMHEIPPLNNLSLLDKRSNSNQLLRDSHKNYARHAFGSEQGILNKDFSVMAKGEIEIPRPKPSTSQFCQPSSYQCQGSFASVRSKASEITENNGSNPTHQVPCGELAQIFPSASSGFSGLKLDKQDQVMCSSSSTIMNFSHFARPAAIVKANLQNIGLSSSRSDGIENKNNDASATASNPPELTKAGFSGEHPKQSAVHELKIVEPSKADLKQLEPSKADLKQLEPKSLEVNATVLRQSDPARKEDVSKIYQSSNLLLCESTNKGEEAVVKNMEPAVASSSVCSGNGAERISGNPNQSLKRKRQETEDSECHSEVNVLELHFHTCLLIILPMLTDVEEESVGVKKAGPTRGVKRSRSAEVHNLSERRRRDRINEKMRALQDLIPNCNKVDKASMLDEAIEYLKTLQLQVQIMSMGAGLYMPPMMLPAGMQHMHPPMASFSPMGVGMQMGLGMGYGMGMPDMNGGPSRFPMIQVPQMHRTHPPAAPMPGPSALHGMGRSNPPVFGLPSQGLPIPTMPRAPMFSYPGEPVANSPALQPNACGTAGLTETENPASASNQKDPMPIMQNTNGCNSTSQTTKQCEAAAAGRIEPSASQANDGRAVDATRKDNLVTDKFD</sequence>
<dbReference type="PANTHER" id="PTHR46807:SF1">
    <property type="entry name" value="TRANSCRIPTION FACTOR PIF3"/>
    <property type="match status" value="1"/>
</dbReference>
<dbReference type="CDD" id="cd11445">
    <property type="entry name" value="bHLH_AtPIF_like"/>
    <property type="match status" value="1"/>
</dbReference>
<protein>
    <recommendedName>
        <fullName evidence="6">BHLH domain-containing protein</fullName>
    </recommendedName>
</protein>
<dbReference type="InterPro" id="IPR036638">
    <property type="entry name" value="HLH_DNA-bd_sf"/>
</dbReference>
<evidence type="ECO:0000313" key="8">
    <source>
        <dbReference type="Proteomes" id="UP000289738"/>
    </source>
</evidence>
<feature type="domain" description="BHLH" evidence="6">
    <location>
        <begin position="502"/>
        <end position="551"/>
    </location>
</feature>
<evidence type="ECO:0000256" key="1">
    <source>
        <dbReference type="ARBA" id="ARBA00004123"/>
    </source>
</evidence>
<keyword evidence="2" id="KW-0805">Transcription regulation</keyword>
<dbReference type="EMBL" id="SDMP01000006">
    <property type="protein sequence ID" value="RYR52328.1"/>
    <property type="molecule type" value="Genomic_DNA"/>
</dbReference>
<feature type="region of interest" description="Disordered" evidence="5">
    <location>
        <begin position="425"/>
        <end position="453"/>
    </location>
</feature>
<dbReference type="InterPro" id="IPR044273">
    <property type="entry name" value="PIF3-like"/>
</dbReference>
<evidence type="ECO:0000256" key="2">
    <source>
        <dbReference type="ARBA" id="ARBA00023015"/>
    </source>
</evidence>
<dbReference type="FunFam" id="4.10.280.10:FF:000004">
    <property type="entry name" value="Basic helix-loop-helix transcription factor"/>
    <property type="match status" value="1"/>
</dbReference>
<feature type="compositionally biased region" description="Basic and acidic residues" evidence="5">
    <location>
        <begin position="502"/>
        <end position="512"/>
    </location>
</feature>
<proteinExistence type="predicted"/>
<name>A0A445CN51_ARAHY</name>
<gene>
    <name evidence="7" type="ORF">Ahy_A06g027262</name>
</gene>